<dbReference type="Proteomes" id="UP001497525">
    <property type="component" value="Unassembled WGS sequence"/>
</dbReference>
<dbReference type="PANTHER" id="PTHR20935">
    <property type="entry name" value="PHOSPHOGLYCERATE MUTASE-RELATED"/>
    <property type="match status" value="1"/>
</dbReference>
<dbReference type="EMBL" id="CAXLJL010000356">
    <property type="protein sequence ID" value="CAL5136882.1"/>
    <property type="molecule type" value="Genomic_DNA"/>
</dbReference>
<evidence type="ECO:0000256" key="2">
    <source>
        <dbReference type="ARBA" id="ARBA00013081"/>
    </source>
</evidence>
<evidence type="ECO:0000313" key="7">
    <source>
        <dbReference type="EMBL" id="CAL5136882.1"/>
    </source>
</evidence>
<dbReference type="CDD" id="cd07067">
    <property type="entry name" value="HP_PGM_like"/>
    <property type="match status" value="1"/>
</dbReference>
<evidence type="ECO:0000256" key="6">
    <source>
        <dbReference type="SAM" id="MobiDB-lite"/>
    </source>
</evidence>
<feature type="region of interest" description="Disordered" evidence="6">
    <location>
        <begin position="34"/>
        <end position="60"/>
    </location>
</feature>
<comment type="caution">
    <text evidence="7">The sequence shown here is derived from an EMBL/GenBank/DDBJ whole genome shotgun (WGS) entry which is preliminary data.</text>
</comment>
<dbReference type="Gene3D" id="3.40.50.1240">
    <property type="entry name" value="Phosphoglycerate mutase-like"/>
    <property type="match status" value="1"/>
</dbReference>
<proteinExistence type="inferred from homology"/>
<dbReference type="Pfam" id="PF00300">
    <property type="entry name" value="His_Phos_1"/>
    <property type="match status" value="1"/>
</dbReference>
<name>A0AAV2TNA2_CALDB</name>
<evidence type="ECO:0000256" key="3">
    <source>
        <dbReference type="ARBA" id="ARBA00022801"/>
    </source>
</evidence>
<dbReference type="InterPro" id="IPR029033">
    <property type="entry name" value="His_PPase_superfam"/>
</dbReference>
<evidence type="ECO:0000313" key="8">
    <source>
        <dbReference type="Proteomes" id="UP001497525"/>
    </source>
</evidence>
<evidence type="ECO:0000256" key="4">
    <source>
        <dbReference type="ARBA" id="ARBA00039765"/>
    </source>
</evidence>
<dbReference type="SUPFAM" id="SSF53254">
    <property type="entry name" value="Phosphoglycerate mutase-like"/>
    <property type="match status" value="2"/>
</dbReference>
<accession>A0AAV2TNA2</accession>
<keyword evidence="3" id="KW-0378">Hydrolase</keyword>
<reference evidence="7" key="1">
    <citation type="submission" date="2024-06" db="EMBL/GenBank/DDBJ databases">
        <authorList>
            <person name="Liu X."/>
            <person name="Lenzi L."/>
            <person name="Haldenby T S."/>
            <person name="Uol C."/>
        </authorList>
    </citation>
    <scope>NUCLEOTIDE SEQUENCE</scope>
</reference>
<dbReference type="SMART" id="SM00855">
    <property type="entry name" value="PGAM"/>
    <property type="match status" value="1"/>
</dbReference>
<dbReference type="EC" id="3.1.3.16" evidence="2"/>
<evidence type="ECO:0000256" key="1">
    <source>
        <dbReference type="ARBA" id="ARBA00006717"/>
    </source>
</evidence>
<feature type="compositionally biased region" description="Polar residues" evidence="6">
    <location>
        <begin position="34"/>
        <end position="47"/>
    </location>
</feature>
<comment type="similarity">
    <text evidence="1">Belongs to the phosphoglycerate mutase family. BPG-dependent PGAM subfamily.</text>
</comment>
<dbReference type="InterPro" id="IPR051021">
    <property type="entry name" value="Mito_Ser/Thr_phosphatase"/>
</dbReference>
<dbReference type="GO" id="GO:0004722">
    <property type="term" value="F:protein serine/threonine phosphatase activity"/>
    <property type="evidence" value="ECO:0007669"/>
    <property type="project" value="UniProtKB-EC"/>
</dbReference>
<dbReference type="AlphaFoldDB" id="A0AAV2TNA2"/>
<evidence type="ECO:0000256" key="5">
    <source>
        <dbReference type="ARBA" id="ARBA00040722"/>
    </source>
</evidence>
<organism evidence="7 8">
    <name type="scientific">Calicophoron daubneyi</name>
    <name type="common">Rumen fluke</name>
    <name type="synonym">Paramphistomum daubneyi</name>
    <dbReference type="NCBI Taxonomy" id="300641"/>
    <lineage>
        <taxon>Eukaryota</taxon>
        <taxon>Metazoa</taxon>
        <taxon>Spiralia</taxon>
        <taxon>Lophotrochozoa</taxon>
        <taxon>Platyhelminthes</taxon>
        <taxon>Trematoda</taxon>
        <taxon>Digenea</taxon>
        <taxon>Plagiorchiida</taxon>
        <taxon>Pronocephalata</taxon>
        <taxon>Paramphistomoidea</taxon>
        <taxon>Paramphistomidae</taxon>
        <taxon>Calicophoron</taxon>
    </lineage>
</organism>
<protein>
    <recommendedName>
        <fullName evidence="4">Serine/threonine-protein phosphatase PGAM5, mitochondrial</fullName>
        <ecNumber evidence="2">3.1.3.16</ecNumber>
    </recommendedName>
    <alternativeName>
        <fullName evidence="5">Serine/threonine-protein phosphatase Pgam5, mitochondrial</fullName>
    </alternativeName>
</protein>
<dbReference type="PANTHER" id="PTHR20935:SF0">
    <property type="entry name" value="SERINE_THREONINE-PROTEIN PHOSPHATASE PGAM5, MITOCHONDRIAL"/>
    <property type="match status" value="1"/>
</dbReference>
<gene>
    <name evidence="7" type="ORF">CDAUBV1_LOCUS11177</name>
</gene>
<sequence length="373" mass="41613">MRRFLSAAGGATGCLSLGYLLWFHPYDSGWQLSASSEQTPSPRSNKVTIPGFQSKVPPESQGESRLCYRKRIIFLRHGQYKLKGQTSDEKVLTNLGWRQAYASGRYLKDAGFRIDRIVHSDLIRARQTTAAVLVGMQDESDPLFDLPILTNLVSPYQSELKGNYSKKTPAHGIQRSSSLLSTVKASENWDEKHSMIDPPYQPYPGSPFDCQESRFLTEGPPPVEPEPAVGKPIPLDIRVEQGSRIEQGFHAHIHHLPVTDRGRLSSTPSMDGGCECIPDATGGEFQCPSHHHPDEIACETILFIGHANVFRFWLCRALQIPPEAWLRIQLYHGSISILMIDCASEGCKAKLNCTVFPVRIGEVGYMPKELLSR</sequence>
<dbReference type="InterPro" id="IPR013078">
    <property type="entry name" value="His_Pase_superF_clade-1"/>
</dbReference>